<dbReference type="Proteomes" id="UP000007305">
    <property type="component" value="Chromosome 9"/>
</dbReference>
<keyword evidence="2" id="KW-1185">Reference proteome</keyword>
<name>A0A804UKB9_MAIZE</name>
<sequence length="119" mass="13217">MQEPAELLVSGVQRPASVVSDPPHGGGVERIVLEPTNTLVQFSPDTEGYPWKRSRPPEVGQASLVWKGHERIRAKRPRVRALRRHHHPLRRRSIVVHIAAIRSAATPSSSFPEAVVSET</sequence>
<proteinExistence type="predicted"/>
<evidence type="ECO:0000313" key="2">
    <source>
        <dbReference type="Proteomes" id="UP000007305"/>
    </source>
</evidence>
<dbReference type="EnsemblPlants" id="Zm00001eb396210_T001">
    <property type="protein sequence ID" value="Zm00001eb396210_P001"/>
    <property type="gene ID" value="Zm00001eb396210"/>
</dbReference>
<evidence type="ECO:0000313" key="1">
    <source>
        <dbReference type="EnsemblPlants" id="Zm00001eb396210_P001"/>
    </source>
</evidence>
<protein>
    <submittedName>
        <fullName evidence="1">Uncharacterized protein</fullName>
    </submittedName>
</protein>
<organism evidence="1 2">
    <name type="scientific">Zea mays</name>
    <name type="common">Maize</name>
    <dbReference type="NCBI Taxonomy" id="4577"/>
    <lineage>
        <taxon>Eukaryota</taxon>
        <taxon>Viridiplantae</taxon>
        <taxon>Streptophyta</taxon>
        <taxon>Embryophyta</taxon>
        <taxon>Tracheophyta</taxon>
        <taxon>Spermatophyta</taxon>
        <taxon>Magnoliopsida</taxon>
        <taxon>Liliopsida</taxon>
        <taxon>Poales</taxon>
        <taxon>Poaceae</taxon>
        <taxon>PACMAD clade</taxon>
        <taxon>Panicoideae</taxon>
        <taxon>Andropogonodae</taxon>
        <taxon>Andropogoneae</taxon>
        <taxon>Tripsacinae</taxon>
        <taxon>Zea</taxon>
    </lineage>
</organism>
<reference evidence="1" key="3">
    <citation type="submission" date="2021-05" db="UniProtKB">
        <authorList>
            <consortium name="EnsemblPlants"/>
        </authorList>
    </citation>
    <scope>IDENTIFICATION</scope>
    <source>
        <strain evidence="1">cv. B73</strain>
    </source>
</reference>
<accession>A0A804UKB9</accession>
<dbReference type="Gramene" id="Zm00001eb396210_T001">
    <property type="protein sequence ID" value="Zm00001eb396210_P001"/>
    <property type="gene ID" value="Zm00001eb396210"/>
</dbReference>
<dbReference type="AlphaFoldDB" id="A0A804UKB9"/>
<reference evidence="1" key="2">
    <citation type="submission" date="2019-07" db="EMBL/GenBank/DDBJ databases">
        <authorList>
            <person name="Seetharam A."/>
            <person name="Woodhouse M."/>
            <person name="Cannon E."/>
        </authorList>
    </citation>
    <scope>NUCLEOTIDE SEQUENCE [LARGE SCALE GENOMIC DNA]</scope>
    <source>
        <strain evidence="1">cv. B73</strain>
    </source>
</reference>
<reference evidence="2" key="1">
    <citation type="journal article" date="2009" name="Science">
        <title>The B73 maize genome: complexity, diversity, and dynamics.</title>
        <authorList>
            <person name="Schnable P.S."/>
            <person name="Ware D."/>
            <person name="Fulton R.S."/>
            <person name="Stein J.C."/>
            <person name="Wei F."/>
            <person name="Pasternak S."/>
            <person name="Liang C."/>
            <person name="Zhang J."/>
            <person name="Fulton L."/>
            <person name="Graves T.A."/>
            <person name="Minx P."/>
            <person name="Reily A.D."/>
            <person name="Courtney L."/>
            <person name="Kruchowski S.S."/>
            <person name="Tomlinson C."/>
            <person name="Strong C."/>
            <person name="Delehaunty K."/>
            <person name="Fronick C."/>
            <person name="Courtney B."/>
            <person name="Rock S.M."/>
            <person name="Belter E."/>
            <person name="Du F."/>
            <person name="Kim K."/>
            <person name="Abbott R.M."/>
            <person name="Cotton M."/>
            <person name="Levy A."/>
            <person name="Marchetto P."/>
            <person name="Ochoa K."/>
            <person name="Jackson S.M."/>
            <person name="Gillam B."/>
            <person name="Chen W."/>
            <person name="Yan L."/>
            <person name="Higginbotham J."/>
            <person name="Cardenas M."/>
            <person name="Waligorski J."/>
            <person name="Applebaum E."/>
            <person name="Phelps L."/>
            <person name="Falcone J."/>
            <person name="Kanchi K."/>
            <person name="Thane T."/>
            <person name="Scimone A."/>
            <person name="Thane N."/>
            <person name="Henke J."/>
            <person name="Wang T."/>
            <person name="Ruppert J."/>
            <person name="Shah N."/>
            <person name="Rotter K."/>
            <person name="Hodges J."/>
            <person name="Ingenthron E."/>
            <person name="Cordes M."/>
            <person name="Kohlberg S."/>
            <person name="Sgro J."/>
            <person name="Delgado B."/>
            <person name="Mead K."/>
            <person name="Chinwalla A."/>
            <person name="Leonard S."/>
            <person name="Crouse K."/>
            <person name="Collura K."/>
            <person name="Kudrna D."/>
            <person name="Currie J."/>
            <person name="He R."/>
            <person name="Angelova A."/>
            <person name="Rajasekar S."/>
            <person name="Mueller T."/>
            <person name="Lomeli R."/>
            <person name="Scara G."/>
            <person name="Ko A."/>
            <person name="Delaney K."/>
            <person name="Wissotski M."/>
            <person name="Lopez G."/>
            <person name="Campos D."/>
            <person name="Braidotti M."/>
            <person name="Ashley E."/>
            <person name="Golser W."/>
            <person name="Kim H."/>
            <person name="Lee S."/>
            <person name="Lin J."/>
            <person name="Dujmic Z."/>
            <person name="Kim W."/>
            <person name="Talag J."/>
            <person name="Zuccolo A."/>
            <person name="Fan C."/>
            <person name="Sebastian A."/>
            <person name="Kramer M."/>
            <person name="Spiegel L."/>
            <person name="Nascimento L."/>
            <person name="Zutavern T."/>
            <person name="Miller B."/>
            <person name="Ambroise C."/>
            <person name="Muller S."/>
            <person name="Spooner W."/>
            <person name="Narechania A."/>
            <person name="Ren L."/>
            <person name="Wei S."/>
            <person name="Kumari S."/>
            <person name="Faga B."/>
            <person name="Levy M.J."/>
            <person name="McMahan L."/>
            <person name="Van Buren P."/>
            <person name="Vaughn M.W."/>
            <person name="Ying K."/>
            <person name="Yeh C.-T."/>
            <person name="Emrich S.J."/>
            <person name="Jia Y."/>
            <person name="Kalyanaraman A."/>
            <person name="Hsia A.-P."/>
            <person name="Barbazuk W.B."/>
            <person name="Baucom R.S."/>
            <person name="Brutnell T.P."/>
            <person name="Carpita N.C."/>
            <person name="Chaparro C."/>
            <person name="Chia J.-M."/>
            <person name="Deragon J.-M."/>
            <person name="Estill J.C."/>
            <person name="Fu Y."/>
            <person name="Jeddeloh J.A."/>
            <person name="Han Y."/>
            <person name="Lee H."/>
            <person name="Li P."/>
            <person name="Lisch D.R."/>
            <person name="Liu S."/>
            <person name="Liu Z."/>
            <person name="Nagel D.H."/>
            <person name="McCann M.C."/>
            <person name="SanMiguel P."/>
            <person name="Myers A.M."/>
            <person name="Nettleton D."/>
            <person name="Nguyen J."/>
            <person name="Penning B.W."/>
            <person name="Ponnala L."/>
            <person name="Schneider K.L."/>
            <person name="Schwartz D.C."/>
            <person name="Sharma A."/>
            <person name="Soderlund C."/>
            <person name="Springer N.M."/>
            <person name="Sun Q."/>
            <person name="Wang H."/>
            <person name="Waterman M."/>
            <person name="Westerman R."/>
            <person name="Wolfgruber T.K."/>
            <person name="Yang L."/>
            <person name="Yu Y."/>
            <person name="Zhang L."/>
            <person name="Zhou S."/>
            <person name="Zhu Q."/>
            <person name="Bennetzen J.L."/>
            <person name="Dawe R.K."/>
            <person name="Jiang J."/>
            <person name="Jiang N."/>
            <person name="Presting G.G."/>
            <person name="Wessler S.R."/>
            <person name="Aluru S."/>
            <person name="Martienssen R.A."/>
            <person name="Clifton S.W."/>
            <person name="McCombie W.R."/>
            <person name="Wing R.A."/>
            <person name="Wilson R.K."/>
        </authorList>
    </citation>
    <scope>NUCLEOTIDE SEQUENCE [LARGE SCALE GENOMIC DNA]</scope>
    <source>
        <strain evidence="2">cv. B73</strain>
    </source>
</reference>
<dbReference type="InParanoid" id="A0A804UKB9"/>